<sequence length="264" mass="29308">MSFDEDDELWPWRENADTIPSLPTTNITTLSHNLAQVSTTTSTSTPTNISFPPNANSPASKILETRNLLLRNSLQHHLSPHSISEPLPSLLEEESFRYLWESIEVLMSHVNAIFFTSSNGRGKSAKMKRKRKEASTVVISEIEKFQPRIRGLRRDVGRFALSPQARILLLIELEYAQIFIHSAILPHEGGGGDEQKNIDIDIDDAGEQDGLIQVLVRACRDLIQLCNVWGHGCAVPTENEACGYDVRDFPVGSGGGGMRGVFDE</sequence>
<proteinExistence type="predicted"/>
<comment type="caution">
    <text evidence="1">The sequence shown here is derived from an EMBL/GenBank/DDBJ whole genome shotgun (WGS) entry which is preliminary data.</text>
</comment>
<organism evidence="1 2">
    <name type="scientific">Cudoniella acicularis</name>
    <dbReference type="NCBI Taxonomy" id="354080"/>
    <lineage>
        <taxon>Eukaryota</taxon>
        <taxon>Fungi</taxon>
        <taxon>Dikarya</taxon>
        <taxon>Ascomycota</taxon>
        <taxon>Pezizomycotina</taxon>
        <taxon>Leotiomycetes</taxon>
        <taxon>Helotiales</taxon>
        <taxon>Tricladiaceae</taxon>
        <taxon>Cudoniella</taxon>
    </lineage>
</organism>
<dbReference type="OrthoDB" id="2260578at2759"/>
<dbReference type="EMBL" id="JAAMPI010001221">
    <property type="protein sequence ID" value="KAF4626116.1"/>
    <property type="molecule type" value="Genomic_DNA"/>
</dbReference>
<accession>A0A8H4RB72</accession>
<protein>
    <submittedName>
        <fullName evidence="1">Uncharacterized protein</fullName>
    </submittedName>
</protein>
<keyword evidence="2" id="KW-1185">Reference proteome</keyword>
<name>A0A8H4RB72_9HELO</name>
<gene>
    <name evidence="1" type="ORF">G7Y89_g12048</name>
</gene>
<dbReference type="Proteomes" id="UP000566819">
    <property type="component" value="Unassembled WGS sequence"/>
</dbReference>
<dbReference type="AlphaFoldDB" id="A0A8H4RB72"/>
<reference evidence="1 2" key="1">
    <citation type="submission" date="2020-03" db="EMBL/GenBank/DDBJ databases">
        <title>Draft Genome Sequence of Cudoniella acicularis.</title>
        <authorList>
            <person name="Buettner E."/>
            <person name="Kellner H."/>
        </authorList>
    </citation>
    <scope>NUCLEOTIDE SEQUENCE [LARGE SCALE GENOMIC DNA]</scope>
    <source>
        <strain evidence="1 2">DSM 108380</strain>
    </source>
</reference>
<evidence type="ECO:0000313" key="2">
    <source>
        <dbReference type="Proteomes" id="UP000566819"/>
    </source>
</evidence>
<evidence type="ECO:0000313" key="1">
    <source>
        <dbReference type="EMBL" id="KAF4626116.1"/>
    </source>
</evidence>